<feature type="coiled-coil region" evidence="2">
    <location>
        <begin position="107"/>
        <end position="172"/>
    </location>
</feature>
<gene>
    <name evidence="6" type="ORF">SAMN04488509_105111</name>
</gene>
<dbReference type="PROSITE" id="PS51257">
    <property type="entry name" value="PROKAR_LIPOPROTEIN"/>
    <property type="match status" value="1"/>
</dbReference>
<dbReference type="Pfam" id="PF25954">
    <property type="entry name" value="Beta-barrel_RND_2"/>
    <property type="match status" value="1"/>
</dbReference>
<dbReference type="Gene3D" id="2.40.30.170">
    <property type="match status" value="1"/>
</dbReference>
<dbReference type="Gene3D" id="2.40.50.100">
    <property type="match status" value="1"/>
</dbReference>
<evidence type="ECO:0000259" key="5">
    <source>
        <dbReference type="Pfam" id="PF25954"/>
    </source>
</evidence>
<dbReference type="InterPro" id="IPR058792">
    <property type="entry name" value="Beta-barrel_RND_2"/>
</dbReference>
<dbReference type="InterPro" id="IPR058625">
    <property type="entry name" value="MdtA-like_BSH"/>
</dbReference>
<dbReference type="STRING" id="265719.SAMN04488509_105111"/>
<sequence>MDTLSRASCAPAALIPALKLLALSLLLVGCSPEPNLPDPVRPAIVVQPQADEAGFSAYAGEVRARHEPALAFRVGGKISRRLVEVGERVARDQPLAELEPQDLGLQVEANRARLAAAESERALAQSEFTRQQSLRERGLTSASAFDGAQARLRAAESQVEAARAQLEVARNQAGYAVLRAPAAGVIAQRLAEAGQVVAAGQPVFVLAEDGEREVVIAIPEHAIADVSLDQPVQIQLWSQRERALSGRIRELAPAADAASRTYAASVAIADTTEGVELGQSARVFLNGASSAELKLPLGAVSASEGQAFVLRFEPASGTVHKRAVKLGAYGETSVPVLEGIGAQDWIVAGGVHLLRDGQAVRPVDRDNRPLDLAAGQ</sequence>
<dbReference type="EMBL" id="FNAG01000005">
    <property type="protein sequence ID" value="SDD67921.1"/>
    <property type="molecule type" value="Genomic_DNA"/>
</dbReference>
<dbReference type="PANTHER" id="PTHR30469:SF15">
    <property type="entry name" value="HLYD FAMILY OF SECRETION PROTEINS"/>
    <property type="match status" value="1"/>
</dbReference>
<feature type="domain" description="CusB-like beta-barrel" evidence="5">
    <location>
        <begin position="214"/>
        <end position="288"/>
    </location>
</feature>
<feature type="domain" description="Multidrug resistance protein MdtA-like alpha-helical hairpin" evidence="3">
    <location>
        <begin position="110"/>
        <end position="175"/>
    </location>
</feature>
<comment type="similarity">
    <text evidence="1">Belongs to the membrane fusion protein (MFP) (TC 8.A.1) family.</text>
</comment>
<proteinExistence type="inferred from homology"/>
<evidence type="ECO:0000259" key="4">
    <source>
        <dbReference type="Pfam" id="PF25917"/>
    </source>
</evidence>
<evidence type="ECO:0000256" key="1">
    <source>
        <dbReference type="ARBA" id="ARBA00009477"/>
    </source>
</evidence>
<dbReference type="Pfam" id="PF25917">
    <property type="entry name" value="BSH_RND"/>
    <property type="match status" value="1"/>
</dbReference>
<dbReference type="Gene3D" id="1.10.287.470">
    <property type="entry name" value="Helix hairpin bin"/>
    <property type="match status" value="1"/>
</dbReference>
<dbReference type="AlphaFoldDB" id="A0A1G6WQ30"/>
<evidence type="ECO:0000313" key="7">
    <source>
        <dbReference type="Proteomes" id="UP000199603"/>
    </source>
</evidence>
<dbReference type="GO" id="GO:1990281">
    <property type="term" value="C:efflux pump complex"/>
    <property type="evidence" value="ECO:0007669"/>
    <property type="project" value="TreeGrafter"/>
</dbReference>
<dbReference type="PANTHER" id="PTHR30469">
    <property type="entry name" value="MULTIDRUG RESISTANCE PROTEIN MDTA"/>
    <property type="match status" value="1"/>
</dbReference>
<dbReference type="Proteomes" id="UP000199603">
    <property type="component" value="Unassembled WGS sequence"/>
</dbReference>
<organism evidence="6 7">
    <name type="scientific">Aquimonas voraii</name>
    <dbReference type="NCBI Taxonomy" id="265719"/>
    <lineage>
        <taxon>Bacteria</taxon>
        <taxon>Pseudomonadati</taxon>
        <taxon>Pseudomonadota</taxon>
        <taxon>Gammaproteobacteria</taxon>
        <taxon>Lysobacterales</taxon>
        <taxon>Lysobacteraceae</taxon>
        <taxon>Aquimonas</taxon>
    </lineage>
</organism>
<evidence type="ECO:0000256" key="2">
    <source>
        <dbReference type="SAM" id="Coils"/>
    </source>
</evidence>
<keyword evidence="2" id="KW-0175">Coiled coil</keyword>
<protein>
    <submittedName>
        <fullName evidence="6">Membrane fusion protein, multidrug efflux system</fullName>
    </submittedName>
</protein>
<evidence type="ECO:0000313" key="6">
    <source>
        <dbReference type="EMBL" id="SDD67921.1"/>
    </source>
</evidence>
<dbReference type="RefSeq" id="WP_091242302.1">
    <property type="nucleotide sequence ID" value="NZ_FNAG01000005.1"/>
</dbReference>
<dbReference type="InterPro" id="IPR006143">
    <property type="entry name" value="RND_pump_MFP"/>
</dbReference>
<dbReference type="NCBIfam" id="TIGR01730">
    <property type="entry name" value="RND_mfp"/>
    <property type="match status" value="1"/>
</dbReference>
<dbReference type="OrthoDB" id="9806939at2"/>
<keyword evidence="7" id="KW-1185">Reference proteome</keyword>
<reference evidence="6 7" key="1">
    <citation type="submission" date="2016-10" db="EMBL/GenBank/DDBJ databases">
        <authorList>
            <person name="de Groot N.N."/>
        </authorList>
    </citation>
    <scope>NUCLEOTIDE SEQUENCE [LARGE SCALE GENOMIC DNA]</scope>
    <source>
        <strain evidence="6 7">DSM 16957</strain>
    </source>
</reference>
<dbReference type="GO" id="GO:0015562">
    <property type="term" value="F:efflux transmembrane transporter activity"/>
    <property type="evidence" value="ECO:0007669"/>
    <property type="project" value="TreeGrafter"/>
</dbReference>
<dbReference type="SUPFAM" id="SSF111369">
    <property type="entry name" value="HlyD-like secretion proteins"/>
    <property type="match status" value="1"/>
</dbReference>
<dbReference type="InterPro" id="IPR058624">
    <property type="entry name" value="MdtA-like_HH"/>
</dbReference>
<feature type="domain" description="Multidrug resistance protein MdtA-like barrel-sandwich hybrid" evidence="4">
    <location>
        <begin position="73"/>
        <end position="205"/>
    </location>
</feature>
<dbReference type="Gene3D" id="2.40.420.20">
    <property type="match status" value="1"/>
</dbReference>
<evidence type="ECO:0000259" key="3">
    <source>
        <dbReference type="Pfam" id="PF25876"/>
    </source>
</evidence>
<accession>A0A1G6WQ30</accession>
<dbReference type="Pfam" id="PF25876">
    <property type="entry name" value="HH_MFP_RND"/>
    <property type="match status" value="1"/>
</dbReference>
<name>A0A1G6WQ30_9GAMM</name>